<dbReference type="Proteomes" id="UP000230116">
    <property type="component" value="Unassembled WGS sequence"/>
</dbReference>
<evidence type="ECO:0000256" key="1">
    <source>
        <dbReference type="SAM" id="MobiDB-lite"/>
    </source>
</evidence>
<gene>
    <name evidence="2" type="ORF">COS12_01970</name>
</gene>
<feature type="region of interest" description="Disordered" evidence="1">
    <location>
        <begin position="118"/>
        <end position="143"/>
    </location>
</feature>
<protein>
    <submittedName>
        <fullName evidence="2">Uncharacterized protein</fullName>
    </submittedName>
</protein>
<evidence type="ECO:0000313" key="3">
    <source>
        <dbReference type="Proteomes" id="UP000230116"/>
    </source>
</evidence>
<comment type="caution">
    <text evidence="2">The sequence shown here is derived from an EMBL/GenBank/DDBJ whole genome shotgun (WGS) entry which is preliminary data.</text>
</comment>
<evidence type="ECO:0000313" key="2">
    <source>
        <dbReference type="EMBL" id="PIV62540.1"/>
    </source>
</evidence>
<accession>A0A2M7E474</accession>
<dbReference type="EMBL" id="PETM01000046">
    <property type="protein sequence ID" value="PIV62540.1"/>
    <property type="molecule type" value="Genomic_DNA"/>
</dbReference>
<dbReference type="AlphaFoldDB" id="A0A2M7E474"/>
<reference evidence="3" key="1">
    <citation type="submission" date="2017-09" db="EMBL/GenBank/DDBJ databases">
        <title>Depth-based differentiation of microbial function through sediment-hosted aquifers and enrichment of novel symbionts in the deep terrestrial subsurface.</title>
        <authorList>
            <person name="Probst A.J."/>
            <person name="Ladd B."/>
            <person name="Jarett J.K."/>
            <person name="Geller-Mcgrath D.E."/>
            <person name="Sieber C.M.K."/>
            <person name="Emerson J.B."/>
            <person name="Anantharaman K."/>
            <person name="Thomas B.C."/>
            <person name="Malmstrom R."/>
            <person name="Stieglmeier M."/>
            <person name="Klingl A."/>
            <person name="Woyke T."/>
            <person name="Ryan C.M."/>
            <person name="Banfield J.F."/>
        </authorList>
    </citation>
    <scope>NUCLEOTIDE SEQUENCE [LARGE SCALE GENOMIC DNA]</scope>
</reference>
<organism evidence="2 3">
    <name type="scientific">Candidatus Roizmanbacteria bacterium CG01_land_8_20_14_3_00_33_9</name>
    <dbReference type="NCBI Taxonomy" id="1974843"/>
    <lineage>
        <taxon>Bacteria</taxon>
        <taxon>Candidatus Roizmaniibacteriota</taxon>
    </lineage>
</organism>
<sequence length="143" mass="16345">MKILQWSMTIPKMNQRAFLKCSREEISSTWKKFGCIKYELLKVENKPLVGKTVLEQDRFIERLYFGDSFNIPSFFEKIRKSPKAWKLSRKYEGKFGAHGIELRILISPFSSEAREKIAREKNNGSAAGGGAARQLRAPRSGAS</sequence>
<proteinExistence type="predicted"/>
<name>A0A2M7E474_9BACT</name>